<dbReference type="NCBIfam" id="TIGR00639">
    <property type="entry name" value="PurN"/>
    <property type="match status" value="1"/>
</dbReference>
<keyword evidence="3 4" id="KW-0658">Purine biosynthesis</keyword>
<dbReference type="PANTHER" id="PTHR43369">
    <property type="entry name" value="PHOSPHORIBOSYLGLYCINAMIDE FORMYLTRANSFERASE"/>
    <property type="match status" value="1"/>
</dbReference>
<evidence type="ECO:0000256" key="1">
    <source>
        <dbReference type="ARBA" id="ARBA00005054"/>
    </source>
</evidence>
<evidence type="ECO:0000256" key="3">
    <source>
        <dbReference type="ARBA" id="ARBA00022755"/>
    </source>
</evidence>
<reference evidence="6 7" key="1">
    <citation type="submission" date="2016-12" db="EMBL/GenBank/DDBJ databases">
        <authorList>
            <person name="Song W.-J."/>
            <person name="Kurnit D.M."/>
        </authorList>
    </citation>
    <scope>NUCLEOTIDE SEQUENCE [LARGE SCALE GENOMIC DNA]</scope>
    <source>
        <strain evidence="6 7">IMCC3135</strain>
    </source>
</reference>
<dbReference type="GO" id="GO:0004644">
    <property type="term" value="F:phosphoribosylglycinamide formyltransferase activity"/>
    <property type="evidence" value="ECO:0007669"/>
    <property type="project" value="UniProtKB-UniRule"/>
</dbReference>
<keyword evidence="2 4" id="KW-0808">Transferase</keyword>
<name>A0A2Z2NXB0_9GAMM</name>
<dbReference type="EC" id="2.1.2.2" evidence="4"/>
<dbReference type="SUPFAM" id="SSF53328">
    <property type="entry name" value="Formyltransferase"/>
    <property type="match status" value="1"/>
</dbReference>
<dbReference type="HAMAP" id="MF_01930">
    <property type="entry name" value="PurN"/>
    <property type="match status" value="1"/>
</dbReference>
<dbReference type="UniPathway" id="UPA00074">
    <property type="reaction ID" value="UER00126"/>
</dbReference>
<gene>
    <name evidence="4 6" type="primary">purN</name>
    <name evidence="6" type="ORF">IMCC3135_30215</name>
</gene>
<dbReference type="GO" id="GO:0006189">
    <property type="term" value="P:'de novo' IMP biosynthetic process"/>
    <property type="evidence" value="ECO:0007669"/>
    <property type="project" value="UniProtKB-UniRule"/>
</dbReference>
<comment type="pathway">
    <text evidence="1 4">Purine metabolism; IMP biosynthesis via de novo pathway; N(2)-formyl-N(1)-(5-phospho-D-ribosyl)glycinamide from N(1)-(5-phospho-D-ribosyl)glycinamide (10-formyl THF route): step 1/1.</text>
</comment>
<comment type="similarity">
    <text evidence="4">Belongs to the GART family.</text>
</comment>
<feature type="domain" description="Formyl transferase N-terminal" evidence="5">
    <location>
        <begin position="17"/>
        <end position="193"/>
    </location>
</feature>
<protein>
    <recommendedName>
        <fullName evidence="4">Phosphoribosylglycinamide formyltransferase</fullName>
        <ecNumber evidence="4">2.1.2.2</ecNumber>
    </recommendedName>
    <alternativeName>
        <fullName evidence="4">5'-phosphoribosylglycinamide transformylase</fullName>
    </alternativeName>
    <alternativeName>
        <fullName evidence="4">GAR transformylase</fullName>
        <shortName evidence="4">GART</shortName>
    </alternativeName>
</protein>
<accession>A0A2Z2NXB0</accession>
<evidence type="ECO:0000313" key="7">
    <source>
        <dbReference type="Proteomes" id="UP000250079"/>
    </source>
</evidence>
<keyword evidence="7" id="KW-1185">Reference proteome</keyword>
<dbReference type="Gene3D" id="3.40.50.170">
    <property type="entry name" value="Formyl transferase, N-terminal domain"/>
    <property type="match status" value="1"/>
</dbReference>
<dbReference type="GO" id="GO:0005829">
    <property type="term" value="C:cytosol"/>
    <property type="evidence" value="ECO:0007669"/>
    <property type="project" value="TreeGrafter"/>
</dbReference>
<dbReference type="RefSeq" id="WP_088920908.1">
    <property type="nucleotide sequence ID" value="NZ_CP018632.1"/>
</dbReference>
<evidence type="ECO:0000256" key="2">
    <source>
        <dbReference type="ARBA" id="ARBA00022679"/>
    </source>
</evidence>
<dbReference type="PANTHER" id="PTHR43369:SF2">
    <property type="entry name" value="PHOSPHORIBOSYLGLYCINAMIDE FORMYLTRANSFERASE"/>
    <property type="match status" value="1"/>
</dbReference>
<evidence type="ECO:0000256" key="4">
    <source>
        <dbReference type="HAMAP-Rule" id="MF_01930"/>
    </source>
</evidence>
<dbReference type="Proteomes" id="UP000250079">
    <property type="component" value="Chromosome"/>
</dbReference>
<organism evidence="6 7">
    <name type="scientific">Granulosicoccus antarcticus IMCC3135</name>
    <dbReference type="NCBI Taxonomy" id="1192854"/>
    <lineage>
        <taxon>Bacteria</taxon>
        <taxon>Pseudomonadati</taxon>
        <taxon>Pseudomonadota</taxon>
        <taxon>Gammaproteobacteria</taxon>
        <taxon>Chromatiales</taxon>
        <taxon>Granulosicoccaceae</taxon>
        <taxon>Granulosicoccus</taxon>
    </lineage>
</organism>
<evidence type="ECO:0000313" key="6">
    <source>
        <dbReference type="EMBL" id="ASJ76092.1"/>
    </source>
</evidence>
<feature type="site" description="Raises pKa of active site His" evidence="4">
    <location>
        <position position="156"/>
    </location>
</feature>
<dbReference type="OrthoDB" id="9806170at2"/>
<dbReference type="AlphaFoldDB" id="A0A2Z2NXB0"/>
<dbReference type="InterPro" id="IPR004607">
    <property type="entry name" value="GART"/>
</dbReference>
<feature type="binding site" evidence="4">
    <location>
        <position position="76"/>
    </location>
    <ligand>
        <name>(6R)-10-formyltetrahydrofolate</name>
        <dbReference type="ChEBI" id="CHEBI:195366"/>
    </ligand>
</feature>
<dbReference type="Pfam" id="PF00551">
    <property type="entry name" value="Formyl_trans_N"/>
    <property type="match status" value="1"/>
</dbReference>
<comment type="catalytic activity">
    <reaction evidence="4">
        <text>N(1)-(5-phospho-beta-D-ribosyl)glycinamide + (6R)-10-formyltetrahydrofolate = N(2)-formyl-N(1)-(5-phospho-beta-D-ribosyl)glycinamide + (6S)-5,6,7,8-tetrahydrofolate + H(+)</text>
        <dbReference type="Rhea" id="RHEA:15053"/>
        <dbReference type="ChEBI" id="CHEBI:15378"/>
        <dbReference type="ChEBI" id="CHEBI:57453"/>
        <dbReference type="ChEBI" id="CHEBI:143788"/>
        <dbReference type="ChEBI" id="CHEBI:147286"/>
        <dbReference type="ChEBI" id="CHEBI:195366"/>
        <dbReference type="EC" id="2.1.2.2"/>
    </reaction>
</comment>
<feature type="binding site" evidence="4">
    <location>
        <position position="118"/>
    </location>
    <ligand>
        <name>(6R)-10-formyltetrahydrofolate</name>
        <dbReference type="ChEBI" id="CHEBI:195366"/>
    </ligand>
</feature>
<feature type="active site" description="Proton donor" evidence="4">
    <location>
        <position position="120"/>
    </location>
</feature>
<evidence type="ECO:0000259" key="5">
    <source>
        <dbReference type="Pfam" id="PF00551"/>
    </source>
</evidence>
<dbReference type="KEGG" id="gai:IMCC3135_30215"/>
<dbReference type="InterPro" id="IPR002376">
    <property type="entry name" value="Formyl_transf_N"/>
</dbReference>
<feature type="binding site" evidence="4">
    <location>
        <begin position="101"/>
        <end position="104"/>
    </location>
    <ligand>
        <name>(6R)-10-formyltetrahydrofolate</name>
        <dbReference type="ChEBI" id="CHEBI:195366"/>
    </ligand>
</feature>
<feature type="binding site" evidence="4">
    <location>
        <begin position="23"/>
        <end position="25"/>
    </location>
    <ligand>
        <name>N(1)-(5-phospho-beta-D-ribosyl)glycinamide</name>
        <dbReference type="ChEBI" id="CHEBI:143788"/>
    </ligand>
</feature>
<proteinExistence type="inferred from homology"/>
<dbReference type="InterPro" id="IPR036477">
    <property type="entry name" value="Formyl_transf_N_sf"/>
</dbReference>
<dbReference type="CDD" id="cd08645">
    <property type="entry name" value="FMT_core_GART"/>
    <property type="match status" value="1"/>
</dbReference>
<comment type="function">
    <text evidence="4">Catalyzes the transfer of a formyl group from 10-formyltetrahydrofolate to 5-phospho-ribosyl-glycinamide (GAR), producing 5-phospho-ribosyl-N-formylglycinamide (FGAR) and tetrahydrofolate.</text>
</comment>
<sequence>MHDDSQSPSSVLPSLSILISGRGSNMIAIAKACQSGELQATVGLVISNRPDARGIEAAREMGIETAIIDHKGFDSRLEFDQALHERLQQARPDWIVLAGFMRILTGQFVDRWQGRMLNIHPSLLPKYPGLDTHARAIAAGDSHAGASVHIVSPELDAGPVISQVKVAIEPEDTAESLAQRVLQEEHALYITALQHCVNMDLDSSTNSMLP</sequence>
<dbReference type="EMBL" id="CP018632">
    <property type="protein sequence ID" value="ASJ76092.1"/>
    <property type="molecule type" value="Genomic_DNA"/>
</dbReference>